<proteinExistence type="predicted"/>
<reference evidence="3" key="1">
    <citation type="journal article" date="2017" name="Genome Biol.">
        <title>Comparative genomics reveals high biological diversity and specific adaptations in the industrially and medically important fungal genus Aspergillus.</title>
        <authorList>
            <person name="de Vries R.P."/>
            <person name="Riley R."/>
            <person name="Wiebenga A."/>
            <person name="Aguilar-Osorio G."/>
            <person name="Amillis S."/>
            <person name="Uchima C.A."/>
            <person name="Anderluh G."/>
            <person name="Asadollahi M."/>
            <person name="Askin M."/>
            <person name="Barry K."/>
            <person name="Battaglia E."/>
            <person name="Bayram O."/>
            <person name="Benocci T."/>
            <person name="Braus-Stromeyer S.A."/>
            <person name="Caldana C."/>
            <person name="Canovas D."/>
            <person name="Cerqueira G.C."/>
            <person name="Chen F."/>
            <person name="Chen W."/>
            <person name="Choi C."/>
            <person name="Clum A."/>
            <person name="Dos Santos R.A."/>
            <person name="Damasio A.R."/>
            <person name="Diallinas G."/>
            <person name="Emri T."/>
            <person name="Fekete E."/>
            <person name="Flipphi M."/>
            <person name="Freyberg S."/>
            <person name="Gallo A."/>
            <person name="Gournas C."/>
            <person name="Habgood R."/>
            <person name="Hainaut M."/>
            <person name="Harispe M.L."/>
            <person name="Henrissat B."/>
            <person name="Hilden K.S."/>
            <person name="Hope R."/>
            <person name="Hossain A."/>
            <person name="Karabika E."/>
            <person name="Karaffa L."/>
            <person name="Karanyi Z."/>
            <person name="Krasevec N."/>
            <person name="Kuo A."/>
            <person name="Kusch H."/>
            <person name="LaButti K."/>
            <person name="Lagendijk E.L."/>
            <person name="Lapidus A."/>
            <person name="Levasseur A."/>
            <person name="Lindquist E."/>
            <person name="Lipzen A."/>
            <person name="Logrieco A.F."/>
            <person name="MacCabe A."/>
            <person name="Maekelae M.R."/>
            <person name="Malavazi I."/>
            <person name="Melin P."/>
            <person name="Meyer V."/>
            <person name="Mielnichuk N."/>
            <person name="Miskei M."/>
            <person name="Molnar A.P."/>
            <person name="Mule G."/>
            <person name="Ngan C.Y."/>
            <person name="Orejas M."/>
            <person name="Orosz E."/>
            <person name="Ouedraogo J.P."/>
            <person name="Overkamp K.M."/>
            <person name="Park H.-S."/>
            <person name="Perrone G."/>
            <person name="Piumi F."/>
            <person name="Punt P.J."/>
            <person name="Ram A.F."/>
            <person name="Ramon A."/>
            <person name="Rauscher S."/>
            <person name="Record E."/>
            <person name="Riano-Pachon D.M."/>
            <person name="Robert V."/>
            <person name="Roehrig J."/>
            <person name="Ruller R."/>
            <person name="Salamov A."/>
            <person name="Salih N.S."/>
            <person name="Samson R.A."/>
            <person name="Sandor E."/>
            <person name="Sanguinetti M."/>
            <person name="Schuetze T."/>
            <person name="Sepcic K."/>
            <person name="Shelest E."/>
            <person name="Sherlock G."/>
            <person name="Sophianopoulou V."/>
            <person name="Squina F.M."/>
            <person name="Sun H."/>
            <person name="Susca A."/>
            <person name="Todd R.B."/>
            <person name="Tsang A."/>
            <person name="Unkles S.E."/>
            <person name="van de Wiele N."/>
            <person name="van Rossen-Uffink D."/>
            <person name="Oliveira J.V."/>
            <person name="Vesth T.C."/>
            <person name="Visser J."/>
            <person name="Yu J.-H."/>
            <person name="Zhou M."/>
            <person name="Andersen M.R."/>
            <person name="Archer D.B."/>
            <person name="Baker S.E."/>
            <person name="Benoit I."/>
            <person name="Brakhage A.A."/>
            <person name="Braus G.H."/>
            <person name="Fischer R."/>
            <person name="Frisvad J.C."/>
            <person name="Goldman G.H."/>
            <person name="Houbraken J."/>
            <person name="Oakley B."/>
            <person name="Pocsi I."/>
            <person name="Scazzocchio C."/>
            <person name="Seiboth B."/>
            <person name="vanKuyk P.A."/>
            <person name="Wortman J."/>
            <person name="Dyer P.S."/>
            <person name="Grigoriev I.V."/>
        </authorList>
    </citation>
    <scope>NUCLEOTIDE SEQUENCE [LARGE SCALE GENOMIC DNA]</scope>
    <source>
        <strain evidence="3">CBS 593.65</strain>
    </source>
</reference>
<dbReference type="AlphaFoldDB" id="A0A1L9TIJ9"/>
<protein>
    <recommendedName>
        <fullName evidence="1">Protein kinase domain-containing protein</fullName>
    </recommendedName>
</protein>
<dbReference type="OrthoDB" id="4499372at2759"/>
<keyword evidence="3" id="KW-1185">Reference proteome</keyword>
<dbReference type="GO" id="GO:0005524">
    <property type="term" value="F:ATP binding"/>
    <property type="evidence" value="ECO:0007669"/>
    <property type="project" value="InterPro"/>
</dbReference>
<evidence type="ECO:0000259" key="1">
    <source>
        <dbReference type="PROSITE" id="PS50011"/>
    </source>
</evidence>
<dbReference type="EMBL" id="KV878586">
    <property type="protein sequence ID" value="OJJ59264.1"/>
    <property type="molecule type" value="Genomic_DNA"/>
</dbReference>
<dbReference type="Proteomes" id="UP000184356">
    <property type="component" value="Unassembled WGS sequence"/>
</dbReference>
<sequence>MIIRSDTHRHIQKHALYFYKIRKPSEMAETAGLAIGAISLLSLAATCADAYRLRTALRDYQSDGSALLMKIDIERARFYVCLKGLGIVEAKLDEQLLLEPGIIQLVMKVLYQIQGTLRETAKITGKYHLPYPKNPTHPANHEGHIKERPEARAMPSITSLPREFWEHHGLTIEENGWQKQPESQLDEGNMSYRRKLKWAIIDKARLTNLVENLRIYNDSLASLVPHLQTVTTKRLPSLILPRISDEETMASIQDASADSYHTLSQAANFREVMRKSLVRIQSESVADYKWRIKNGPIFALSELFSGYFTGEYLGTSVVVEKKAVVTQRNNFCLTQRVDALAQLLMEETKPTDFRILHCLGYETMSGSYWFIFRFPNGSNTSVPPSNLARIISRSNKPSAKGNPYPTASERLKLGYQAALSLLQIHSVNWLHKDIRPDNLLLFAKEGSQDYDLTQPWLAGFSYSRPFSAYISTDLQRRDATDLYLAPAYKQVAGSLTRYQKRYDIYNLGLILFEIGIWDTLENCVSITCDYCLMGEKYTSFHPQIMEPGAGCKFDVAYHFAKDNLYLLDDFAPEYRIVVEKCLAGLLRSTSSSDKFDPIGGWREWDDNADEAGELDQKFTMEVVQELEKLLPDVGSQSRS</sequence>
<dbReference type="Gene3D" id="1.20.120.1020">
    <property type="entry name" value="Prion-inhibition and propagation, HeLo domain"/>
    <property type="match status" value="1"/>
</dbReference>
<dbReference type="Gene3D" id="1.10.510.10">
    <property type="entry name" value="Transferase(Phosphotransferase) domain 1"/>
    <property type="match status" value="1"/>
</dbReference>
<dbReference type="PROSITE" id="PS50011">
    <property type="entry name" value="PROTEIN_KINASE_DOM"/>
    <property type="match status" value="1"/>
</dbReference>
<dbReference type="InterPro" id="IPR038305">
    <property type="entry name" value="HeLo_sf"/>
</dbReference>
<organism evidence="2 3">
    <name type="scientific">Aspergillus sydowii CBS 593.65</name>
    <dbReference type="NCBI Taxonomy" id="1036612"/>
    <lineage>
        <taxon>Eukaryota</taxon>
        <taxon>Fungi</taxon>
        <taxon>Dikarya</taxon>
        <taxon>Ascomycota</taxon>
        <taxon>Pezizomycotina</taxon>
        <taxon>Eurotiomycetes</taxon>
        <taxon>Eurotiomycetidae</taxon>
        <taxon>Eurotiales</taxon>
        <taxon>Aspergillaceae</taxon>
        <taxon>Aspergillus</taxon>
        <taxon>Aspergillus subgen. Nidulantes</taxon>
    </lineage>
</organism>
<dbReference type="InterPro" id="IPR011009">
    <property type="entry name" value="Kinase-like_dom_sf"/>
</dbReference>
<accession>A0A1L9TIJ9</accession>
<dbReference type="GeneID" id="63756692"/>
<dbReference type="Pfam" id="PF14479">
    <property type="entry name" value="HeLo"/>
    <property type="match status" value="1"/>
</dbReference>
<name>A0A1L9TIJ9_9EURO</name>
<gene>
    <name evidence="2" type="ORF">ASPSYDRAFT_132795</name>
</gene>
<evidence type="ECO:0000313" key="2">
    <source>
        <dbReference type="EMBL" id="OJJ59264.1"/>
    </source>
</evidence>
<dbReference type="InterPro" id="IPR029498">
    <property type="entry name" value="HeLo_dom"/>
</dbReference>
<dbReference type="SUPFAM" id="SSF56112">
    <property type="entry name" value="Protein kinase-like (PK-like)"/>
    <property type="match status" value="1"/>
</dbReference>
<feature type="domain" description="Protein kinase" evidence="1">
    <location>
        <begin position="297"/>
        <end position="639"/>
    </location>
</feature>
<dbReference type="PANTHER" id="PTHR37542:SF1">
    <property type="entry name" value="PRION-INHIBITION AND PROPAGATION HELO DOMAIN-CONTAINING PROTEIN"/>
    <property type="match status" value="1"/>
</dbReference>
<dbReference type="VEuPathDB" id="FungiDB:ASPSYDRAFT_132795"/>
<dbReference type="GO" id="GO:0004672">
    <property type="term" value="F:protein kinase activity"/>
    <property type="evidence" value="ECO:0007669"/>
    <property type="project" value="InterPro"/>
</dbReference>
<evidence type="ECO:0000313" key="3">
    <source>
        <dbReference type="Proteomes" id="UP000184356"/>
    </source>
</evidence>
<dbReference type="RefSeq" id="XP_040703070.1">
    <property type="nucleotide sequence ID" value="XM_040840619.1"/>
</dbReference>
<dbReference type="PANTHER" id="PTHR37542">
    <property type="entry name" value="HELO DOMAIN-CONTAINING PROTEIN-RELATED"/>
    <property type="match status" value="1"/>
</dbReference>
<dbReference type="InterPro" id="IPR000719">
    <property type="entry name" value="Prot_kinase_dom"/>
</dbReference>